<dbReference type="EMBL" id="CP118868">
    <property type="protein sequence ID" value="WEG35483.1"/>
    <property type="molecule type" value="Genomic_DNA"/>
</dbReference>
<keyword evidence="4" id="KW-0597">Phosphoprotein</keyword>
<organism evidence="10 11">
    <name type="scientific">Amygdalobacter indicium</name>
    <dbReference type="NCBI Taxonomy" id="3029272"/>
    <lineage>
        <taxon>Bacteria</taxon>
        <taxon>Bacillati</taxon>
        <taxon>Bacillota</taxon>
        <taxon>Clostridia</taxon>
        <taxon>Eubacteriales</taxon>
        <taxon>Oscillospiraceae</taxon>
        <taxon>Amygdalobacter</taxon>
    </lineage>
</organism>
<dbReference type="Pfam" id="PF02518">
    <property type="entry name" value="HATPase_c"/>
    <property type="match status" value="1"/>
</dbReference>
<dbReference type="Proteomes" id="UP001220478">
    <property type="component" value="Chromosome"/>
</dbReference>
<feature type="domain" description="Histidine kinase" evidence="9">
    <location>
        <begin position="89"/>
        <end position="292"/>
    </location>
</feature>
<dbReference type="SUPFAM" id="SSF47384">
    <property type="entry name" value="Homodimeric domain of signal transducing histidine kinase"/>
    <property type="match status" value="1"/>
</dbReference>
<reference evidence="10 11" key="1">
    <citation type="submission" date="2023-02" db="EMBL/GenBank/DDBJ databases">
        <title>Novel Oscillospiraceae bacterial genomes.</title>
        <authorList>
            <person name="Srinivasan S."/>
            <person name="Austin M.N."/>
            <person name="Fiedler T.L."/>
            <person name="Strenk S.M."/>
            <person name="Agnew K.J."/>
            <person name="Nagana Gowda G.A."/>
            <person name="Raftery D."/>
            <person name="Beamer M.A."/>
            <person name="Achilles S.L."/>
            <person name="Wiesenfeld H.C."/>
            <person name="Fredricks D.N."/>
            <person name="Hillier S.L."/>
        </authorList>
    </citation>
    <scope>NUCLEOTIDE SEQUENCE [LARGE SCALE GENOMIC DNA]</scope>
    <source>
        <strain evidence="10 11">CHIC02 1186E3-8</strain>
    </source>
</reference>
<evidence type="ECO:0000256" key="3">
    <source>
        <dbReference type="ARBA" id="ARBA00012438"/>
    </source>
</evidence>
<dbReference type="Pfam" id="PF00512">
    <property type="entry name" value="HisKA"/>
    <property type="match status" value="1"/>
</dbReference>
<dbReference type="InterPro" id="IPR036097">
    <property type="entry name" value="HisK_dim/P_sf"/>
</dbReference>
<feature type="coiled-coil region" evidence="8">
    <location>
        <begin position="62"/>
        <end position="93"/>
    </location>
</feature>
<evidence type="ECO:0000313" key="11">
    <source>
        <dbReference type="Proteomes" id="UP001220478"/>
    </source>
</evidence>
<dbReference type="EC" id="2.7.13.3" evidence="3"/>
<sequence>MAYLFIVVLCLIIILLAACIIYENTQVKILRRSLQLQENNQVNWQNAAAPLLPQNKLLCRDLMTYFRNLAMLREKLRQKNAEQKNLIASISHDFQTPLAAILGSLEIIEQLPANDESFKRSIHFLNIIKQQSQTLSEEIKSFYALALLESGDFKPNITQVNLYDILSNEIASRVNELEAKFHDNVTVELDETVPPLQQSELTCHRIISNLLKNSLDHGEREIKIKLEVVNDKQLLHIANIWHNPGIKDLNILFSRSFRVDSARQQLQQSPHAGLGMSIVKDLCERFNIAWKIYETAVNNENSPACTPEAAANKEAYLNIDLLFSNYRGEEND</sequence>
<evidence type="ECO:0000256" key="2">
    <source>
        <dbReference type="ARBA" id="ARBA00004370"/>
    </source>
</evidence>
<keyword evidence="5" id="KW-0808">Transferase</keyword>
<dbReference type="SUPFAM" id="SSF55874">
    <property type="entry name" value="ATPase domain of HSP90 chaperone/DNA topoisomerase II/histidine kinase"/>
    <property type="match status" value="1"/>
</dbReference>
<evidence type="ECO:0000256" key="6">
    <source>
        <dbReference type="ARBA" id="ARBA00022777"/>
    </source>
</evidence>
<protein>
    <recommendedName>
        <fullName evidence="3">histidine kinase</fullName>
        <ecNumber evidence="3">2.7.13.3</ecNumber>
    </recommendedName>
</protein>
<comment type="subcellular location">
    <subcellularLocation>
        <location evidence="2">Membrane</location>
    </subcellularLocation>
</comment>
<keyword evidence="8" id="KW-0175">Coiled coil</keyword>
<name>A0ABY8C471_9FIRM</name>
<dbReference type="InterPro" id="IPR036890">
    <property type="entry name" value="HATPase_C_sf"/>
</dbReference>
<dbReference type="InterPro" id="IPR003661">
    <property type="entry name" value="HisK_dim/P_dom"/>
</dbReference>
<keyword evidence="11" id="KW-1185">Reference proteome</keyword>
<dbReference type="PANTHER" id="PTHR45453:SF1">
    <property type="entry name" value="PHOSPHATE REGULON SENSOR PROTEIN PHOR"/>
    <property type="match status" value="1"/>
</dbReference>
<dbReference type="InterPro" id="IPR005467">
    <property type="entry name" value="His_kinase_dom"/>
</dbReference>
<evidence type="ECO:0000313" key="10">
    <source>
        <dbReference type="EMBL" id="WEG35483.1"/>
    </source>
</evidence>
<accession>A0ABY8C471</accession>
<proteinExistence type="predicted"/>
<dbReference type="InterPro" id="IPR050351">
    <property type="entry name" value="BphY/WalK/GraS-like"/>
</dbReference>
<dbReference type="PANTHER" id="PTHR45453">
    <property type="entry name" value="PHOSPHATE REGULON SENSOR PROTEIN PHOR"/>
    <property type="match status" value="1"/>
</dbReference>
<dbReference type="RefSeq" id="WP_315571604.1">
    <property type="nucleotide sequence ID" value="NZ_CP118868.1"/>
</dbReference>
<dbReference type="SMART" id="SM00388">
    <property type="entry name" value="HisKA"/>
    <property type="match status" value="1"/>
</dbReference>
<dbReference type="Gene3D" id="1.10.287.130">
    <property type="match status" value="1"/>
</dbReference>
<evidence type="ECO:0000256" key="7">
    <source>
        <dbReference type="ARBA" id="ARBA00023012"/>
    </source>
</evidence>
<dbReference type="InterPro" id="IPR003594">
    <property type="entry name" value="HATPase_dom"/>
</dbReference>
<evidence type="ECO:0000256" key="4">
    <source>
        <dbReference type="ARBA" id="ARBA00022553"/>
    </source>
</evidence>
<dbReference type="CDD" id="cd00082">
    <property type="entry name" value="HisKA"/>
    <property type="match status" value="1"/>
</dbReference>
<dbReference type="Gene3D" id="3.30.565.10">
    <property type="entry name" value="Histidine kinase-like ATPase, C-terminal domain"/>
    <property type="match status" value="1"/>
</dbReference>
<keyword evidence="7" id="KW-0902">Two-component regulatory system</keyword>
<dbReference type="GO" id="GO:0016301">
    <property type="term" value="F:kinase activity"/>
    <property type="evidence" value="ECO:0007669"/>
    <property type="project" value="UniProtKB-KW"/>
</dbReference>
<evidence type="ECO:0000259" key="9">
    <source>
        <dbReference type="PROSITE" id="PS50109"/>
    </source>
</evidence>
<evidence type="ECO:0000256" key="8">
    <source>
        <dbReference type="SAM" id="Coils"/>
    </source>
</evidence>
<gene>
    <name evidence="10" type="ORF">PYS61_06045</name>
</gene>
<evidence type="ECO:0000256" key="5">
    <source>
        <dbReference type="ARBA" id="ARBA00022679"/>
    </source>
</evidence>
<dbReference type="PROSITE" id="PS50109">
    <property type="entry name" value="HIS_KIN"/>
    <property type="match status" value="1"/>
</dbReference>
<evidence type="ECO:0000256" key="1">
    <source>
        <dbReference type="ARBA" id="ARBA00000085"/>
    </source>
</evidence>
<keyword evidence="6 10" id="KW-0418">Kinase</keyword>
<comment type="catalytic activity">
    <reaction evidence="1">
        <text>ATP + protein L-histidine = ADP + protein N-phospho-L-histidine.</text>
        <dbReference type="EC" id="2.7.13.3"/>
    </reaction>
</comment>